<dbReference type="InterPro" id="IPR011075">
    <property type="entry name" value="TetR_C"/>
</dbReference>
<evidence type="ECO:0000259" key="5">
    <source>
        <dbReference type="PROSITE" id="PS50977"/>
    </source>
</evidence>
<accession>A0A4V6BJG6</accession>
<organism evidence="6 7">
    <name type="scientific">Dyadobacter frigoris</name>
    <dbReference type="NCBI Taxonomy" id="2576211"/>
    <lineage>
        <taxon>Bacteria</taxon>
        <taxon>Pseudomonadati</taxon>
        <taxon>Bacteroidota</taxon>
        <taxon>Cytophagia</taxon>
        <taxon>Cytophagales</taxon>
        <taxon>Spirosomataceae</taxon>
        <taxon>Dyadobacter</taxon>
    </lineage>
</organism>
<comment type="caution">
    <text evidence="6">The sequence shown here is derived from an EMBL/GenBank/DDBJ whole genome shotgun (WGS) entry which is preliminary data.</text>
</comment>
<dbReference type="PANTHER" id="PTHR47506">
    <property type="entry name" value="TRANSCRIPTIONAL REGULATORY PROTEIN"/>
    <property type="match status" value="1"/>
</dbReference>
<dbReference type="AlphaFoldDB" id="A0A4V6BJG6"/>
<evidence type="ECO:0000256" key="1">
    <source>
        <dbReference type="ARBA" id="ARBA00023015"/>
    </source>
</evidence>
<name>A0A4V6BJG6_9BACT</name>
<keyword evidence="7" id="KW-1185">Reference proteome</keyword>
<dbReference type="Pfam" id="PF16925">
    <property type="entry name" value="TetR_C_13"/>
    <property type="match status" value="1"/>
</dbReference>
<reference evidence="6 7" key="1">
    <citation type="submission" date="2019-05" db="EMBL/GenBank/DDBJ databases">
        <title>Dyadobacter AR-3-8 sp. nov., isolated from arctic soil.</title>
        <authorList>
            <person name="Chaudhary D.K."/>
        </authorList>
    </citation>
    <scope>NUCLEOTIDE SEQUENCE [LARGE SCALE GENOMIC DNA]</scope>
    <source>
        <strain evidence="6 7">AR-3-8</strain>
    </source>
</reference>
<dbReference type="SUPFAM" id="SSF46689">
    <property type="entry name" value="Homeodomain-like"/>
    <property type="match status" value="1"/>
</dbReference>
<dbReference type="GO" id="GO:0003677">
    <property type="term" value="F:DNA binding"/>
    <property type="evidence" value="ECO:0007669"/>
    <property type="project" value="UniProtKB-UniRule"/>
</dbReference>
<evidence type="ECO:0000256" key="4">
    <source>
        <dbReference type="PROSITE-ProRule" id="PRU00335"/>
    </source>
</evidence>
<feature type="DNA-binding region" description="H-T-H motif" evidence="4">
    <location>
        <begin position="28"/>
        <end position="47"/>
    </location>
</feature>
<dbReference type="PANTHER" id="PTHR47506:SF3">
    <property type="entry name" value="HTH-TYPE TRANSCRIPTIONAL REGULATOR LMRA"/>
    <property type="match status" value="1"/>
</dbReference>
<dbReference type="InterPro" id="IPR001647">
    <property type="entry name" value="HTH_TetR"/>
</dbReference>
<keyword evidence="3" id="KW-0804">Transcription</keyword>
<dbReference type="InterPro" id="IPR036271">
    <property type="entry name" value="Tet_transcr_reg_TetR-rel_C_sf"/>
</dbReference>
<dbReference type="InterPro" id="IPR023772">
    <property type="entry name" value="DNA-bd_HTH_TetR-type_CS"/>
</dbReference>
<evidence type="ECO:0000256" key="2">
    <source>
        <dbReference type="ARBA" id="ARBA00023125"/>
    </source>
</evidence>
<evidence type="ECO:0000313" key="6">
    <source>
        <dbReference type="EMBL" id="TKT93373.1"/>
    </source>
</evidence>
<proteinExistence type="predicted"/>
<evidence type="ECO:0000313" key="7">
    <source>
        <dbReference type="Proteomes" id="UP000304900"/>
    </source>
</evidence>
<evidence type="ECO:0000256" key="3">
    <source>
        <dbReference type="ARBA" id="ARBA00023163"/>
    </source>
</evidence>
<dbReference type="PROSITE" id="PS50977">
    <property type="entry name" value="HTH_TETR_2"/>
    <property type="match status" value="1"/>
</dbReference>
<keyword evidence="2 4" id="KW-0238">DNA-binding</keyword>
<dbReference type="Pfam" id="PF00440">
    <property type="entry name" value="TetR_N"/>
    <property type="match status" value="1"/>
</dbReference>
<dbReference type="SUPFAM" id="SSF48498">
    <property type="entry name" value="Tetracyclin repressor-like, C-terminal domain"/>
    <property type="match status" value="1"/>
</dbReference>
<dbReference type="PROSITE" id="PS01081">
    <property type="entry name" value="HTH_TETR_1"/>
    <property type="match status" value="1"/>
</dbReference>
<dbReference type="OrthoDB" id="9798857at2"/>
<dbReference type="PRINTS" id="PR00455">
    <property type="entry name" value="HTHTETR"/>
</dbReference>
<dbReference type="EMBL" id="SZVO01000002">
    <property type="protein sequence ID" value="TKT93373.1"/>
    <property type="molecule type" value="Genomic_DNA"/>
</dbReference>
<protein>
    <submittedName>
        <fullName evidence="6">TetR/AcrR family transcriptional regulator</fullName>
    </submittedName>
</protein>
<keyword evidence="1" id="KW-0805">Transcription regulation</keyword>
<feature type="domain" description="HTH tetR-type" evidence="5">
    <location>
        <begin position="5"/>
        <end position="65"/>
    </location>
</feature>
<dbReference type="RefSeq" id="WP_137339049.1">
    <property type="nucleotide sequence ID" value="NZ_BSQH01000011.1"/>
</dbReference>
<dbReference type="Gene3D" id="1.10.357.10">
    <property type="entry name" value="Tetracycline Repressor, domain 2"/>
    <property type="match status" value="1"/>
</dbReference>
<dbReference type="Proteomes" id="UP000304900">
    <property type="component" value="Unassembled WGS sequence"/>
</dbReference>
<dbReference type="InterPro" id="IPR009057">
    <property type="entry name" value="Homeodomain-like_sf"/>
</dbReference>
<gene>
    <name evidence="6" type="ORF">FDK13_05850</name>
</gene>
<sequence>MTKSERTRKQIVIRSASLFNEKGFAGSSVDEIVEKIDVTRRSLYKHFEGKEELAQEVVEYLLDETLAKTRSALKSGSAQNRLFAYLDLYQNPYCAGPVTGEVYINGGCPILNFGVEYDDGDPHTATKVARAVNETLKALESVILEGKNEKEFRDDIDVSQLALKIFSAIKGGILVARLLKNNNLMHQIISGLKQELLSYQES</sequence>